<dbReference type="InterPro" id="IPR029058">
    <property type="entry name" value="AB_hydrolase_fold"/>
</dbReference>
<dbReference type="OrthoDB" id="2418081at2759"/>
<dbReference type="GO" id="GO:0005737">
    <property type="term" value="C:cytoplasm"/>
    <property type="evidence" value="ECO:0007669"/>
    <property type="project" value="TreeGrafter"/>
</dbReference>
<accession>A0A154PH82</accession>
<sequence length="228" mass="25252">IVKIPKFNIVNATKTHTASLLFFHGSGSSGDDAKAWIDLLLGEELKFAHIKIVYPTAPAQPYTPNYGMPSNVWFNRKSISINVGEEVESINSTCENIVELIDADVSKGIPYERIAVGGFSMGGALSMYLAYRYKQSLAGCIAMSSFLNRNSLVYESLKANLGRTPPLLQFHGTADEMVPLRWGEETYNNLKDLGVNGQFRTLNGTGHALIVSEIKFFKKWISEILPEK</sequence>
<gene>
    <name evidence="5" type="ORF">WN55_02312</name>
</gene>
<feature type="non-terminal residue" evidence="5">
    <location>
        <position position="228"/>
    </location>
</feature>
<dbReference type="InterPro" id="IPR050565">
    <property type="entry name" value="LYPA1-2/EST-like"/>
</dbReference>
<dbReference type="InterPro" id="IPR003140">
    <property type="entry name" value="PLipase/COase/thioEstase"/>
</dbReference>
<dbReference type="PANTHER" id="PTHR10655">
    <property type="entry name" value="LYSOPHOSPHOLIPASE-RELATED"/>
    <property type="match status" value="1"/>
</dbReference>
<dbReference type="GO" id="GO:0052689">
    <property type="term" value="F:carboxylic ester hydrolase activity"/>
    <property type="evidence" value="ECO:0007669"/>
    <property type="project" value="TreeGrafter"/>
</dbReference>
<dbReference type="EC" id="3.1.2.22" evidence="2"/>
<evidence type="ECO:0000256" key="3">
    <source>
        <dbReference type="ARBA" id="ARBA00022801"/>
    </source>
</evidence>
<dbReference type="PANTHER" id="PTHR10655:SF17">
    <property type="entry name" value="LYSOPHOSPHOLIPASE-LIKE PROTEIN 1"/>
    <property type="match status" value="1"/>
</dbReference>
<dbReference type="EMBL" id="KQ434905">
    <property type="protein sequence ID" value="KZC11221.1"/>
    <property type="molecule type" value="Genomic_DNA"/>
</dbReference>
<dbReference type="STRING" id="178035.A0A154PH82"/>
<dbReference type="SUPFAM" id="SSF53474">
    <property type="entry name" value="alpha/beta-Hydrolases"/>
    <property type="match status" value="1"/>
</dbReference>
<evidence type="ECO:0000256" key="2">
    <source>
        <dbReference type="ARBA" id="ARBA00012423"/>
    </source>
</evidence>
<keyword evidence="3" id="KW-0378">Hydrolase</keyword>
<name>A0A154PH82_DUFNO</name>
<keyword evidence="6" id="KW-1185">Reference proteome</keyword>
<comment type="similarity">
    <text evidence="1">Belongs to the AB hydrolase superfamily. AB hydrolase 2 family.</text>
</comment>
<feature type="domain" description="Phospholipase/carboxylesterase/thioesterase" evidence="4">
    <location>
        <begin position="7"/>
        <end position="223"/>
    </location>
</feature>
<feature type="non-terminal residue" evidence="5">
    <location>
        <position position="1"/>
    </location>
</feature>
<evidence type="ECO:0000259" key="4">
    <source>
        <dbReference type="Pfam" id="PF02230"/>
    </source>
</evidence>
<evidence type="ECO:0000313" key="5">
    <source>
        <dbReference type="EMBL" id="KZC11221.1"/>
    </source>
</evidence>
<dbReference type="AlphaFoldDB" id="A0A154PH82"/>
<dbReference type="Proteomes" id="UP000076502">
    <property type="component" value="Unassembled WGS sequence"/>
</dbReference>
<organism evidence="5 6">
    <name type="scientific">Dufourea novaeangliae</name>
    <name type="common">Sweat bee</name>
    <dbReference type="NCBI Taxonomy" id="178035"/>
    <lineage>
        <taxon>Eukaryota</taxon>
        <taxon>Metazoa</taxon>
        <taxon>Ecdysozoa</taxon>
        <taxon>Arthropoda</taxon>
        <taxon>Hexapoda</taxon>
        <taxon>Insecta</taxon>
        <taxon>Pterygota</taxon>
        <taxon>Neoptera</taxon>
        <taxon>Endopterygota</taxon>
        <taxon>Hymenoptera</taxon>
        <taxon>Apocrita</taxon>
        <taxon>Aculeata</taxon>
        <taxon>Apoidea</taxon>
        <taxon>Anthophila</taxon>
        <taxon>Halictidae</taxon>
        <taxon>Rophitinae</taxon>
        <taxon>Dufourea</taxon>
    </lineage>
</organism>
<evidence type="ECO:0000313" key="6">
    <source>
        <dbReference type="Proteomes" id="UP000076502"/>
    </source>
</evidence>
<dbReference type="Pfam" id="PF02230">
    <property type="entry name" value="Abhydrolase_2"/>
    <property type="match status" value="1"/>
</dbReference>
<dbReference type="Gene3D" id="3.40.50.1820">
    <property type="entry name" value="alpha/beta hydrolase"/>
    <property type="match status" value="1"/>
</dbReference>
<proteinExistence type="inferred from homology"/>
<protein>
    <recommendedName>
        <fullName evidence="2">palmitoyl-protein hydrolase</fullName>
        <ecNumber evidence="2">3.1.2.22</ecNumber>
    </recommendedName>
</protein>
<evidence type="ECO:0000256" key="1">
    <source>
        <dbReference type="ARBA" id="ARBA00006499"/>
    </source>
</evidence>
<reference evidence="5 6" key="1">
    <citation type="submission" date="2015-07" db="EMBL/GenBank/DDBJ databases">
        <title>The genome of Dufourea novaeangliae.</title>
        <authorList>
            <person name="Pan H."/>
            <person name="Kapheim K."/>
        </authorList>
    </citation>
    <scope>NUCLEOTIDE SEQUENCE [LARGE SCALE GENOMIC DNA]</scope>
    <source>
        <strain evidence="5">0120121106</strain>
        <tissue evidence="5">Whole body</tissue>
    </source>
</reference>
<dbReference type="GO" id="GO:0008474">
    <property type="term" value="F:palmitoyl-(protein) hydrolase activity"/>
    <property type="evidence" value="ECO:0007669"/>
    <property type="project" value="UniProtKB-EC"/>
</dbReference>